<dbReference type="EMBL" id="GL349450">
    <property type="protein sequence ID" value="KNC48239.1"/>
    <property type="molecule type" value="Genomic_DNA"/>
</dbReference>
<feature type="region of interest" description="Disordered" evidence="1">
    <location>
        <begin position="187"/>
        <end position="206"/>
    </location>
</feature>
<organism evidence="2 3">
    <name type="scientific">Thecamonas trahens ATCC 50062</name>
    <dbReference type="NCBI Taxonomy" id="461836"/>
    <lineage>
        <taxon>Eukaryota</taxon>
        <taxon>Apusozoa</taxon>
        <taxon>Apusomonadida</taxon>
        <taxon>Apusomonadidae</taxon>
        <taxon>Thecamonas</taxon>
    </lineage>
</organism>
<dbReference type="AlphaFoldDB" id="A0A0L0D7B0"/>
<name>A0A0L0D7B0_THETB</name>
<protein>
    <submittedName>
        <fullName evidence="2">Uncharacterized protein</fullName>
    </submittedName>
</protein>
<accession>A0A0L0D7B0</accession>
<gene>
    <name evidence="2" type="ORF">AMSG_04470</name>
</gene>
<proteinExistence type="predicted"/>
<reference evidence="2 3" key="1">
    <citation type="submission" date="2010-05" db="EMBL/GenBank/DDBJ databases">
        <title>The Genome Sequence of Thecamonas trahens ATCC 50062.</title>
        <authorList>
            <consortium name="The Broad Institute Genome Sequencing Platform"/>
            <person name="Russ C."/>
            <person name="Cuomo C."/>
            <person name="Shea T."/>
            <person name="Young S.K."/>
            <person name="Zeng Q."/>
            <person name="Koehrsen M."/>
            <person name="Haas B."/>
            <person name="Borodovsky M."/>
            <person name="Guigo R."/>
            <person name="Alvarado L."/>
            <person name="Berlin A."/>
            <person name="Bochicchio J."/>
            <person name="Borenstein D."/>
            <person name="Chapman S."/>
            <person name="Chen Z."/>
            <person name="Freedman E."/>
            <person name="Gellesch M."/>
            <person name="Goldberg J."/>
            <person name="Griggs A."/>
            <person name="Gujja S."/>
            <person name="Heilman E."/>
            <person name="Heiman D."/>
            <person name="Hepburn T."/>
            <person name="Howarth C."/>
            <person name="Jen D."/>
            <person name="Larson L."/>
            <person name="Mehta T."/>
            <person name="Park D."/>
            <person name="Pearson M."/>
            <person name="Roberts A."/>
            <person name="Saif S."/>
            <person name="Shenoy N."/>
            <person name="Sisk P."/>
            <person name="Stolte C."/>
            <person name="Sykes S."/>
            <person name="Thomson T."/>
            <person name="Walk T."/>
            <person name="White J."/>
            <person name="Yandava C."/>
            <person name="Burger G."/>
            <person name="Gray M.W."/>
            <person name="Holland P.W.H."/>
            <person name="King N."/>
            <person name="Lang F.B.F."/>
            <person name="Roger A.J."/>
            <person name="Ruiz-Trillo I."/>
            <person name="Lander E."/>
            <person name="Nusbaum C."/>
        </authorList>
    </citation>
    <scope>NUCLEOTIDE SEQUENCE [LARGE SCALE GENOMIC DNA]</scope>
    <source>
        <strain evidence="2 3">ATCC 50062</strain>
    </source>
</reference>
<dbReference type="GeneID" id="25564011"/>
<evidence type="ECO:0000256" key="1">
    <source>
        <dbReference type="SAM" id="MobiDB-lite"/>
    </source>
</evidence>
<dbReference type="Proteomes" id="UP000054408">
    <property type="component" value="Unassembled WGS sequence"/>
</dbReference>
<sequence>MVGCNGLPEEWVEAFGYGQLVEAAGAADAVLQAARAEVDALEASYAEACRKLTRAGMASPSTAPETPVETGAAAVPTSWAGRLAAATSHAEAERVYDDTYPELMLNVDEAKAVVDAVRTRGAVVGVAGFVDGARARILELDSAWQLHLYALVGRLRSVTLIESRSLVSVVRFLPPSMLADAAGADSSAADDVADSGGGRRNSVSGMDASGTPCRLEFDDGSAWLLHVDLADYPLMEAVLEAQLRALRHAKSASARLFVNATADALEPFDPSHGMSVAHLAALDAAVCDAFALAYDAALGAAERDTEFLACPVPDDVLQAQDARVVTLFGLAHKSPALPAVRASRSRAAVTFAAPLPEPHLVQHSIRWKMLGMGSVNPVKWLELAGPSALVVLVELAKQFPAESVAVISGGRFPWACVALAFIRGLLVLASADPDVRLLSLAELGHAEPGSRFDDPARACAPQPVWSKLVSPEVEADLAAGEPHAPPPYTVVSYAAFARDGPPILAFTVGSLLTLFDALYKERAERATAKTMDILVERILCQFDDYLSSERPSTADEVAAWVAHQVGA</sequence>
<dbReference type="RefSeq" id="XP_013758808.1">
    <property type="nucleotide sequence ID" value="XM_013903354.1"/>
</dbReference>
<evidence type="ECO:0000313" key="2">
    <source>
        <dbReference type="EMBL" id="KNC48239.1"/>
    </source>
</evidence>
<keyword evidence="3" id="KW-1185">Reference proteome</keyword>
<evidence type="ECO:0000313" key="3">
    <source>
        <dbReference type="Proteomes" id="UP000054408"/>
    </source>
</evidence>